<dbReference type="OrthoDB" id="550575at2759"/>
<sequence length="464" mass="53155">MELVEIAKSSGGSSSASSSKKEHDAAFRKLRQLICKLPMSDQVVLYRDHQEVQHVCDSVWRSAHKRLDFRQLEQELTGEPLSYFLNNMMDHFRYVYFTADRLQDNLNVLERAGVKSLNSVQHCELLLSHEAVPKAKTRRPREAGAGDAGLGRVVGIAAVLGGSMMPQWPLHALPKMLRNLRRLKVYCEVQVHFIEQFTQLELLVLHGDVAQSALTGILERCKQLKRLFIKCKNPPPTLQGITSCHRLQDISLPMLLFLESREQVLALPTLHLLELTYAGQKAEMAIECLRHVMDAKADTIEIVQMNCATFEGTYWLRDTGLGSCTHLQGLVLNNCRFYDREILELNMPRVENYLVLSGCPDLKEYQLLDVIKKCPKLSELYLIDCPLLTGKVLNGIYRIRSSEKLDYPISIILSRCESISKDYQDSYADYWYFKLQVLKLDRLLEENRPIEDMQIFFYKSPGTA</sequence>
<name>A0A0Q9WNC5_DROMO</name>
<dbReference type="KEGG" id="dmo:Dmoj_GI27075"/>
<evidence type="ECO:0008006" key="4">
    <source>
        <dbReference type="Google" id="ProtNLM"/>
    </source>
</evidence>
<protein>
    <recommendedName>
        <fullName evidence="4">F-box domain-containing protein</fullName>
    </recommendedName>
</protein>
<feature type="region of interest" description="Disordered" evidence="1">
    <location>
        <begin position="1"/>
        <end position="21"/>
    </location>
</feature>
<evidence type="ECO:0000256" key="1">
    <source>
        <dbReference type="SAM" id="MobiDB-lite"/>
    </source>
</evidence>
<feature type="compositionally biased region" description="Low complexity" evidence="1">
    <location>
        <begin position="7"/>
        <end position="18"/>
    </location>
</feature>
<dbReference type="EMBL" id="CH933810">
    <property type="protein sequence ID" value="KRF94237.1"/>
    <property type="molecule type" value="Genomic_DNA"/>
</dbReference>
<dbReference type="Gene3D" id="3.80.10.10">
    <property type="entry name" value="Ribonuclease Inhibitor"/>
    <property type="match status" value="1"/>
</dbReference>
<reference evidence="2 3" key="1">
    <citation type="journal article" date="2007" name="Nature">
        <title>Evolution of genes and genomes on the Drosophila phylogeny.</title>
        <authorList>
            <consortium name="Drosophila 12 Genomes Consortium"/>
            <person name="Clark A.G."/>
            <person name="Eisen M.B."/>
            <person name="Smith D.R."/>
            <person name="Bergman C.M."/>
            <person name="Oliver B."/>
            <person name="Markow T.A."/>
            <person name="Kaufman T.C."/>
            <person name="Kellis M."/>
            <person name="Gelbart W."/>
            <person name="Iyer V.N."/>
            <person name="Pollard D.A."/>
            <person name="Sackton T.B."/>
            <person name="Larracuente A.M."/>
            <person name="Singh N.D."/>
            <person name="Abad J.P."/>
            <person name="Abt D.N."/>
            <person name="Adryan B."/>
            <person name="Aguade M."/>
            <person name="Akashi H."/>
            <person name="Anderson W.W."/>
            <person name="Aquadro C.F."/>
            <person name="Ardell D.H."/>
            <person name="Arguello R."/>
            <person name="Artieri C.G."/>
            <person name="Barbash D.A."/>
            <person name="Barker D."/>
            <person name="Barsanti P."/>
            <person name="Batterham P."/>
            <person name="Batzoglou S."/>
            <person name="Begun D."/>
            <person name="Bhutkar A."/>
            <person name="Blanco E."/>
            <person name="Bosak S.A."/>
            <person name="Bradley R.K."/>
            <person name="Brand A.D."/>
            <person name="Brent M.R."/>
            <person name="Brooks A.N."/>
            <person name="Brown R.H."/>
            <person name="Butlin R.K."/>
            <person name="Caggese C."/>
            <person name="Calvi B.R."/>
            <person name="Bernardo de Carvalho A."/>
            <person name="Caspi A."/>
            <person name="Castrezana S."/>
            <person name="Celniker S.E."/>
            <person name="Chang J.L."/>
            <person name="Chapple C."/>
            <person name="Chatterji S."/>
            <person name="Chinwalla A."/>
            <person name="Civetta A."/>
            <person name="Clifton S.W."/>
            <person name="Comeron J.M."/>
            <person name="Costello J.C."/>
            <person name="Coyne J.A."/>
            <person name="Daub J."/>
            <person name="David R.G."/>
            <person name="Delcher A.L."/>
            <person name="Delehaunty K."/>
            <person name="Do C.B."/>
            <person name="Ebling H."/>
            <person name="Edwards K."/>
            <person name="Eickbush T."/>
            <person name="Evans J.D."/>
            <person name="Filipski A."/>
            <person name="Findeiss S."/>
            <person name="Freyhult E."/>
            <person name="Fulton L."/>
            <person name="Fulton R."/>
            <person name="Garcia A.C."/>
            <person name="Gardiner A."/>
            <person name="Garfield D.A."/>
            <person name="Garvin B.E."/>
            <person name="Gibson G."/>
            <person name="Gilbert D."/>
            <person name="Gnerre S."/>
            <person name="Godfrey J."/>
            <person name="Good R."/>
            <person name="Gotea V."/>
            <person name="Gravely B."/>
            <person name="Greenberg A.J."/>
            <person name="Griffiths-Jones S."/>
            <person name="Gross S."/>
            <person name="Guigo R."/>
            <person name="Gustafson E.A."/>
            <person name="Haerty W."/>
            <person name="Hahn M.W."/>
            <person name="Halligan D.L."/>
            <person name="Halpern A.L."/>
            <person name="Halter G.M."/>
            <person name="Han M.V."/>
            <person name="Heger A."/>
            <person name="Hillier L."/>
            <person name="Hinrichs A.S."/>
            <person name="Holmes I."/>
            <person name="Hoskins R.A."/>
            <person name="Hubisz M.J."/>
            <person name="Hultmark D."/>
            <person name="Huntley M.A."/>
            <person name="Jaffe D.B."/>
            <person name="Jagadeeshan S."/>
            <person name="Jeck W.R."/>
            <person name="Johnson J."/>
            <person name="Jones C.D."/>
            <person name="Jordan W.C."/>
            <person name="Karpen G.H."/>
            <person name="Kataoka E."/>
            <person name="Keightley P.D."/>
            <person name="Kheradpour P."/>
            <person name="Kirkness E.F."/>
            <person name="Koerich L.B."/>
            <person name="Kristiansen K."/>
            <person name="Kudrna D."/>
            <person name="Kulathinal R.J."/>
            <person name="Kumar S."/>
            <person name="Kwok R."/>
            <person name="Lander E."/>
            <person name="Langley C.H."/>
            <person name="Lapoint R."/>
            <person name="Lazzaro B.P."/>
            <person name="Lee S.J."/>
            <person name="Levesque L."/>
            <person name="Li R."/>
            <person name="Lin C.F."/>
            <person name="Lin M.F."/>
            <person name="Lindblad-Toh K."/>
            <person name="Llopart A."/>
            <person name="Long M."/>
            <person name="Low L."/>
            <person name="Lozovsky E."/>
            <person name="Lu J."/>
            <person name="Luo M."/>
            <person name="Machado C.A."/>
            <person name="Makalowski W."/>
            <person name="Marzo M."/>
            <person name="Matsuda M."/>
            <person name="Matzkin L."/>
            <person name="McAllister B."/>
            <person name="McBride C.S."/>
            <person name="McKernan B."/>
            <person name="McKernan K."/>
            <person name="Mendez-Lago M."/>
            <person name="Minx P."/>
            <person name="Mollenhauer M.U."/>
            <person name="Montooth K."/>
            <person name="Mount S.M."/>
            <person name="Mu X."/>
            <person name="Myers E."/>
            <person name="Negre B."/>
            <person name="Newfeld S."/>
            <person name="Nielsen R."/>
            <person name="Noor M.A."/>
            <person name="O'Grady P."/>
            <person name="Pachter L."/>
            <person name="Papaceit M."/>
            <person name="Parisi M.J."/>
            <person name="Parisi M."/>
            <person name="Parts L."/>
            <person name="Pedersen J.S."/>
            <person name="Pesole G."/>
            <person name="Phillippy A.M."/>
            <person name="Ponting C.P."/>
            <person name="Pop M."/>
            <person name="Porcelli D."/>
            <person name="Powell J.R."/>
            <person name="Prohaska S."/>
            <person name="Pruitt K."/>
            <person name="Puig M."/>
            <person name="Quesneville H."/>
            <person name="Ram K.R."/>
            <person name="Rand D."/>
            <person name="Rasmussen M.D."/>
            <person name="Reed L.K."/>
            <person name="Reenan R."/>
            <person name="Reily A."/>
            <person name="Remington K.A."/>
            <person name="Rieger T.T."/>
            <person name="Ritchie M.G."/>
            <person name="Robin C."/>
            <person name="Rogers Y.H."/>
            <person name="Rohde C."/>
            <person name="Rozas J."/>
            <person name="Rubenfield M.J."/>
            <person name="Ruiz A."/>
            <person name="Russo S."/>
            <person name="Salzberg S.L."/>
            <person name="Sanchez-Gracia A."/>
            <person name="Saranga D.J."/>
            <person name="Sato H."/>
            <person name="Schaeffer S.W."/>
            <person name="Schatz M.C."/>
            <person name="Schlenke T."/>
            <person name="Schwartz R."/>
            <person name="Segarra C."/>
            <person name="Singh R.S."/>
            <person name="Sirot L."/>
            <person name="Sirota M."/>
            <person name="Sisneros N.B."/>
            <person name="Smith C.D."/>
            <person name="Smith T.F."/>
            <person name="Spieth J."/>
            <person name="Stage D.E."/>
            <person name="Stark A."/>
            <person name="Stephan W."/>
            <person name="Strausberg R.L."/>
            <person name="Strempel S."/>
            <person name="Sturgill D."/>
            <person name="Sutton G."/>
            <person name="Sutton G.G."/>
            <person name="Tao W."/>
            <person name="Teichmann S."/>
            <person name="Tobari Y.N."/>
            <person name="Tomimura Y."/>
            <person name="Tsolas J.M."/>
            <person name="Valente V.L."/>
            <person name="Venter E."/>
            <person name="Venter J.C."/>
            <person name="Vicario S."/>
            <person name="Vieira F.G."/>
            <person name="Vilella A.J."/>
            <person name="Villasante A."/>
            <person name="Walenz B."/>
            <person name="Wang J."/>
            <person name="Wasserman M."/>
            <person name="Watts T."/>
            <person name="Wilson D."/>
            <person name="Wilson R.K."/>
            <person name="Wing R.A."/>
            <person name="Wolfner M.F."/>
            <person name="Wong A."/>
            <person name="Wong G.K."/>
            <person name="Wu C.I."/>
            <person name="Wu G."/>
            <person name="Yamamoto D."/>
            <person name="Yang H.P."/>
            <person name="Yang S.P."/>
            <person name="Yorke J.A."/>
            <person name="Yoshida K."/>
            <person name="Zdobnov E."/>
            <person name="Zhang P."/>
            <person name="Zhang Y."/>
            <person name="Zimin A.V."/>
            <person name="Baldwin J."/>
            <person name="Abdouelleil A."/>
            <person name="Abdulkadir J."/>
            <person name="Abebe A."/>
            <person name="Abera B."/>
            <person name="Abreu J."/>
            <person name="Acer S.C."/>
            <person name="Aftuck L."/>
            <person name="Alexander A."/>
            <person name="An P."/>
            <person name="Anderson E."/>
            <person name="Anderson S."/>
            <person name="Arachi H."/>
            <person name="Azer M."/>
            <person name="Bachantsang P."/>
            <person name="Barry A."/>
            <person name="Bayul T."/>
            <person name="Berlin A."/>
            <person name="Bessette D."/>
            <person name="Bloom T."/>
            <person name="Blye J."/>
            <person name="Boguslavskiy L."/>
            <person name="Bonnet C."/>
            <person name="Boukhgalter B."/>
            <person name="Bourzgui I."/>
            <person name="Brown A."/>
            <person name="Cahill P."/>
            <person name="Channer S."/>
            <person name="Cheshatsang Y."/>
            <person name="Chuda L."/>
            <person name="Citroen M."/>
            <person name="Collymore A."/>
            <person name="Cooke P."/>
            <person name="Costello M."/>
            <person name="D'Aco K."/>
            <person name="Daza R."/>
            <person name="De Haan G."/>
            <person name="DeGray S."/>
            <person name="DeMaso C."/>
            <person name="Dhargay N."/>
            <person name="Dooley K."/>
            <person name="Dooley E."/>
            <person name="Doricent M."/>
            <person name="Dorje P."/>
            <person name="Dorjee K."/>
            <person name="Dupes A."/>
            <person name="Elong R."/>
            <person name="Falk J."/>
            <person name="Farina A."/>
            <person name="Faro S."/>
            <person name="Ferguson D."/>
            <person name="Fisher S."/>
            <person name="Foley C.D."/>
            <person name="Franke A."/>
            <person name="Friedrich D."/>
            <person name="Gadbois L."/>
            <person name="Gearin G."/>
            <person name="Gearin C.R."/>
            <person name="Giannoukos G."/>
            <person name="Goode T."/>
            <person name="Graham J."/>
            <person name="Grandbois E."/>
            <person name="Grewal S."/>
            <person name="Gyaltsen K."/>
            <person name="Hafez N."/>
            <person name="Hagos B."/>
            <person name="Hall J."/>
            <person name="Henson C."/>
            <person name="Hollinger A."/>
            <person name="Honan T."/>
            <person name="Huard M.D."/>
            <person name="Hughes L."/>
            <person name="Hurhula B."/>
            <person name="Husby M.E."/>
            <person name="Kamat A."/>
            <person name="Kanga B."/>
            <person name="Kashin S."/>
            <person name="Khazanovich D."/>
            <person name="Kisner P."/>
            <person name="Lance K."/>
            <person name="Lara M."/>
            <person name="Lee W."/>
            <person name="Lennon N."/>
            <person name="Letendre F."/>
            <person name="LeVine R."/>
            <person name="Lipovsky A."/>
            <person name="Liu X."/>
            <person name="Liu J."/>
            <person name="Liu S."/>
            <person name="Lokyitsang T."/>
            <person name="Lokyitsang Y."/>
            <person name="Lubonja R."/>
            <person name="Lui A."/>
            <person name="MacDonald P."/>
            <person name="Magnisalis V."/>
            <person name="Maru K."/>
            <person name="Matthews C."/>
            <person name="McCusker W."/>
            <person name="McDonough S."/>
            <person name="Mehta T."/>
            <person name="Meldrim J."/>
            <person name="Meneus L."/>
            <person name="Mihai O."/>
            <person name="Mihalev A."/>
            <person name="Mihova T."/>
            <person name="Mittelman R."/>
            <person name="Mlenga V."/>
            <person name="Montmayeur A."/>
            <person name="Mulrain L."/>
            <person name="Navidi A."/>
            <person name="Naylor J."/>
            <person name="Negash T."/>
            <person name="Nguyen T."/>
            <person name="Nguyen N."/>
            <person name="Nicol R."/>
            <person name="Norbu C."/>
            <person name="Norbu N."/>
            <person name="Novod N."/>
            <person name="O'Neill B."/>
            <person name="Osman S."/>
            <person name="Markiewicz E."/>
            <person name="Oyono O.L."/>
            <person name="Patti C."/>
            <person name="Phunkhang P."/>
            <person name="Pierre F."/>
            <person name="Priest M."/>
            <person name="Raghuraman S."/>
            <person name="Rege F."/>
            <person name="Reyes R."/>
            <person name="Rise C."/>
            <person name="Rogov P."/>
            <person name="Ross K."/>
            <person name="Ryan E."/>
            <person name="Settipalli S."/>
            <person name="Shea T."/>
            <person name="Sherpa N."/>
            <person name="Shi L."/>
            <person name="Shih D."/>
            <person name="Sparrow T."/>
            <person name="Spaulding J."/>
            <person name="Stalker J."/>
            <person name="Stange-Thomann N."/>
            <person name="Stavropoulos S."/>
            <person name="Stone C."/>
            <person name="Strader C."/>
            <person name="Tesfaye S."/>
            <person name="Thomson T."/>
            <person name="Thoulutsang Y."/>
            <person name="Thoulutsang D."/>
            <person name="Topham K."/>
            <person name="Topping I."/>
            <person name="Tsamla T."/>
            <person name="Vassiliev H."/>
            <person name="Vo A."/>
            <person name="Wangchuk T."/>
            <person name="Wangdi T."/>
            <person name="Weiand M."/>
            <person name="Wilkinson J."/>
            <person name="Wilson A."/>
            <person name="Yadav S."/>
            <person name="Young G."/>
            <person name="Yu Q."/>
            <person name="Zembek L."/>
            <person name="Zhong D."/>
            <person name="Zimmer A."/>
            <person name="Zwirko Z."/>
            <person name="Jaffe D.B."/>
            <person name="Alvarez P."/>
            <person name="Brockman W."/>
            <person name="Butler J."/>
            <person name="Chin C."/>
            <person name="Gnerre S."/>
            <person name="Grabherr M."/>
            <person name="Kleber M."/>
            <person name="Mauceli E."/>
            <person name="MacCallum I."/>
        </authorList>
    </citation>
    <scope>NUCLEOTIDE SEQUENCE [LARGE SCALE GENOMIC DNA]</scope>
    <source>
        <strain evidence="3">Tucson 15081-1352.22</strain>
    </source>
</reference>
<dbReference type="AlphaFoldDB" id="A0A0Q9WNC5"/>
<organism evidence="2 3">
    <name type="scientific">Drosophila mojavensis</name>
    <name type="common">Fruit fly</name>
    <dbReference type="NCBI Taxonomy" id="7230"/>
    <lineage>
        <taxon>Eukaryota</taxon>
        <taxon>Metazoa</taxon>
        <taxon>Ecdysozoa</taxon>
        <taxon>Arthropoda</taxon>
        <taxon>Hexapoda</taxon>
        <taxon>Insecta</taxon>
        <taxon>Pterygota</taxon>
        <taxon>Neoptera</taxon>
        <taxon>Endopterygota</taxon>
        <taxon>Diptera</taxon>
        <taxon>Brachycera</taxon>
        <taxon>Muscomorpha</taxon>
        <taxon>Ephydroidea</taxon>
        <taxon>Drosophilidae</taxon>
        <taxon>Drosophila</taxon>
    </lineage>
</organism>
<gene>
    <name evidence="2" type="primary">Dmoj\GI27075</name>
    <name evidence="2" type="ORF">Dmoj_GI27075</name>
</gene>
<dbReference type="Proteomes" id="UP000009192">
    <property type="component" value="Unassembled WGS sequence"/>
</dbReference>
<proteinExistence type="predicted"/>
<accession>A0A0Q9WNC5</accession>
<dbReference type="InParanoid" id="A0A0Q9WNC5"/>
<keyword evidence="3" id="KW-1185">Reference proteome</keyword>
<dbReference type="SUPFAM" id="SSF52047">
    <property type="entry name" value="RNI-like"/>
    <property type="match status" value="1"/>
</dbReference>
<dbReference type="InterPro" id="IPR032675">
    <property type="entry name" value="LRR_dom_sf"/>
</dbReference>
<evidence type="ECO:0000313" key="3">
    <source>
        <dbReference type="Proteomes" id="UP000009192"/>
    </source>
</evidence>
<evidence type="ECO:0000313" key="2">
    <source>
        <dbReference type="EMBL" id="KRF94237.1"/>
    </source>
</evidence>